<dbReference type="SMART" id="SM00387">
    <property type="entry name" value="HATPase_c"/>
    <property type="match status" value="1"/>
</dbReference>
<dbReference type="InterPro" id="IPR003594">
    <property type="entry name" value="HATPase_dom"/>
</dbReference>
<keyword evidence="12" id="KW-0472">Membrane</keyword>
<dbReference type="InterPro" id="IPR013783">
    <property type="entry name" value="Ig-like_fold"/>
</dbReference>
<dbReference type="GO" id="GO:0003700">
    <property type="term" value="F:DNA-binding transcription factor activity"/>
    <property type="evidence" value="ECO:0007669"/>
    <property type="project" value="InterPro"/>
</dbReference>
<comment type="caution">
    <text evidence="17">The sequence shown here is derived from an EMBL/GenBank/DDBJ whole genome shotgun (WGS) entry which is preliminary data.</text>
</comment>
<evidence type="ECO:0000256" key="8">
    <source>
        <dbReference type="ARBA" id="ARBA00023012"/>
    </source>
</evidence>
<keyword evidence="12" id="KW-0812">Transmembrane</keyword>
<keyword evidence="9" id="KW-0805">Transcription regulation</keyword>
<protein>
    <recommendedName>
        <fullName evidence="2">histidine kinase</fullName>
        <ecNumber evidence="2">2.7.13.3</ecNumber>
    </recommendedName>
</protein>
<dbReference type="EC" id="2.7.13.3" evidence="2"/>
<evidence type="ECO:0000259" key="14">
    <source>
        <dbReference type="PROSITE" id="PS01124"/>
    </source>
</evidence>
<dbReference type="InterPro" id="IPR001789">
    <property type="entry name" value="Sig_transdc_resp-reg_receiver"/>
</dbReference>
<keyword evidence="7" id="KW-0067">ATP-binding</keyword>
<keyword evidence="6" id="KW-0418">Kinase</keyword>
<keyword evidence="8" id="KW-0902">Two-component regulatory system</keyword>
<feature type="modified residue" description="4-aspartylphosphate" evidence="11">
    <location>
        <position position="1149"/>
    </location>
</feature>
<accession>A0A0T5VHE5</accession>
<dbReference type="PROSITE" id="PS50110">
    <property type="entry name" value="RESPONSE_REGULATORY"/>
    <property type="match status" value="1"/>
</dbReference>
<keyword evidence="12" id="KW-1133">Transmembrane helix</keyword>
<dbReference type="Pfam" id="PF02518">
    <property type="entry name" value="HATPase_c"/>
    <property type="match status" value="1"/>
</dbReference>
<dbReference type="SUPFAM" id="SSF63829">
    <property type="entry name" value="Calcium-dependent phosphotriesterase"/>
    <property type="match status" value="3"/>
</dbReference>
<dbReference type="SUPFAM" id="SSF47384">
    <property type="entry name" value="Homodimeric domain of signal transducing histidine kinase"/>
    <property type="match status" value="1"/>
</dbReference>
<evidence type="ECO:0000256" key="5">
    <source>
        <dbReference type="ARBA" id="ARBA00022741"/>
    </source>
</evidence>
<keyword evidence="4" id="KW-0808">Transferase</keyword>
<dbReference type="GO" id="GO:0043565">
    <property type="term" value="F:sequence-specific DNA binding"/>
    <property type="evidence" value="ECO:0007669"/>
    <property type="project" value="InterPro"/>
</dbReference>
<dbReference type="InterPro" id="IPR003661">
    <property type="entry name" value="HisK_dim/P_dom"/>
</dbReference>
<feature type="domain" description="Response regulatory" evidence="16">
    <location>
        <begin position="1101"/>
        <end position="1216"/>
    </location>
</feature>
<evidence type="ECO:0000313" key="17">
    <source>
        <dbReference type="EMBL" id="KRT13145.1"/>
    </source>
</evidence>
<dbReference type="PANTHER" id="PTHR43547">
    <property type="entry name" value="TWO-COMPONENT HISTIDINE KINASE"/>
    <property type="match status" value="1"/>
</dbReference>
<dbReference type="SMART" id="SM00388">
    <property type="entry name" value="HisKA"/>
    <property type="match status" value="1"/>
</dbReference>
<dbReference type="SUPFAM" id="SSF46689">
    <property type="entry name" value="Homeodomain-like"/>
    <property type="match status" value="1"/>
</dbReference>
<dbReference type="Gene3D" id="2.130.10.10">
    <property type="entry name" value="YVTN repeat-like/Quinoprotein amine dehydrogenase"/>
    <property type="match status" value="3"/>
</dbReference>
<dbReference type="InterPro" id="IPR015943">
    <property type="entry name" value="WD40/YVTN_repeat-like_dom_sf"/>
</dbReference>
<organism evidence="17 18">
    <name type="scientific">Pedobacter ginsenosidimutans</name>
    <dbReference type="NCBI Taxonomy" id="687842"/>
    <lineage>
        <taxon>Bacteria</taxon>
        <taxon>Pseudomonadati</taxon>
        <taxon>Bacteroidota</taxon>
        <taxon>Sphingobacteriia</taxon>
        <taxon>Sphingobacteriales</taxon>
        <taxon>Sphingobacteriaceae</taxon>
        <taxon>Pedobacter</taxon>
    </lineage>
</organism>
<dbReference type="InterPro" id="IPR036890">
    <property type="entry name" value="HATPase_C_sf"/>
</dbReference>
<dbReference type="EMBL" id="LMZQ01000058">
    <property type="protein sequence ID" value="KRT13145.1"/>
    <property type="molecule type" value="Genomic_DNA"/>
</dbReference>
<dbReference type="SMART" id="SM00448">
    <property type="entry name" value="REC"/>
    <property type="match status" value="1"/>
</dbReference>
<feature type="chain" id="PRO_5006665130" description="histidine kinase" evidence="13">
    <location>
        <begin position="24"/>
        <end position="1367"/>
    </location>
</feature>
<evidence type="ECO:0000256" key="10">
    <source>
        <dbReference type="ARBA" id="ARBA00023163"/>
    </source>
</evidence>
<dbReference type="Gene3D" id="3.30.565.10">
    <property type="entry name" value="Histidine kinase-like ATPase, C-terminal domain"/>
    <property type="match status" value="1"/>
</dbReference>
<dbReference type="Pfam" id="PF07494">
    <property type="entry name" value="Reg_prop"/>
    <property type="match status" value="5"/>
</dbReference>
<evidence type="ECO:0000256" key="4">
    <source>
        <dbReference type="ARBA" id="ARBA00022679"/>
    </source>
</evidence>
<dbReference type="RefSeq" id="WP_057935176.1">
    <property type="nucleotide sequence ID" value="NZ_LMZQ01000058.1"/>
</dbReference>
<evidence type="ECO:0000259" key="16">
    <source>
        <dbReference type="PROSITE" id="PS50110"/>
    </source>
</evidence>
<dbReference type="Gene3D" id="1.10.287.130">
    <property type="match status" value="1"/>
</dbReference>
<gene>
    <name evidence="17" type="ORF">ASU31_26115</name>
</gene>
<comment type="catalytic activity">
    <reaction evidence="1">
        <text>ATP + protein L-histidine = ADP + protein N-phospho-L-histidine.</text>
        <dbReference type="EC" id="2.7.13.3"/>
    </reaction>
</comment>
<keyword evidence="3 11" id="KW-0597">Phosphoprotein</keyword>
<dbReference type="GO" id="GO:0000155">
    <property type="term" value="F:phosphorelay sensor kinase activity"/>
    <property type="evidence" value="ECO:0007669"/>
    <property type="project" value="InterPro"/>
</dbReference>
<evidence type="ECO:0000256" key="11">
    <source>
        <dbReference type="PROSITE-ProRule" id="PRU00169"/>
    </source>
</evidence>
<dbReference type="SUPFAM" id="SSF55874">
    <property type="entry name" value="ATPase domain of HSP90 chaperone/DNA topoisomerase II/histidine kinase"/>
    <property type="match status" value="1"/>
</dbReference>
<dbReference type="Gene3D" id="1.10.10.60">
    <property type="entry name" value="Homeodomain-like"/>
    <property type="match status" value="1"/>
</dbReference>
<evidence type="ECO:0000259" key="15">
    <source>
        <dbReference type="PROSITE" id="PS50109"/>
    </source>
</evidence>
<dbReference type="InterPro" id="IPR004358">
    <property type="entry name" value="Sig_transdc_His_kin-like_C"/>
</dbReference>
<proteinExistence type="predicted"/>
<dbReference type="SMART" id="SM00342">
    <property type="entry name" value="HTH_ARAC"/>
    <property type="match status" value="1"/>
</dbReference>
<dbReference type="GO" id="GO:0005524">
    <property type="term" value="F:ATP binding"/>
    <property type="evidence" value="ECO:0007669"/>
    <property type="project" value="UniProtKB-KW"/>
</dbReference>
<dbReference type="Gene3D" id="3.40.50.2300">
    <property type="match status" value="1"/>
</dbReference>
<dbReference type="Pfam" id="PF00512">
    <property type="entry name" value="HisKA"/>
    <property type="match status" value="1"/>
</dbReference>
<dbReference type="Gene3D" id="2.60.40.10">
    <property type="entry name" value="Immunoglobulins"/>
    <property type="match status" value="1"/>
</dbReference>
<feature type="signal peptide" evidence="13">
    <location>
        <begin position="1"/>
        <end position="23"/>
    </location>
</feature>
<dbReference type="InterPro" id="IPR011123">
    <property type="entry name" value="Y_Y_Y"/>
</dbReference>
<keyword evidence="10" id="KW-0804">Transcription</keyword>
<evidence type="ECO:0000256" key="6">
    <source>
        <dbReference type="ARBA" id="ARBA00022777"/>
    </source>
</evidence>
<name>A0A0T5VHE5_9SPHI</name>
<dbReference type="Pfam" id="PF00072">
    <property type="entry name" value="Response_reg"/>
    <property type="match status" value="1"/>
</dbReference>
<dbReference type="Proteomes" id="UP000051950">
    <property type="component" value="Unassembled WGS sequence"/>
</dbReference>
<dbReference type="Pfam" id="PF07495">
    <property type="entry name" value="Y_Y_Y"/>
    <property type="match status" value="1"/>
</dbReference>
<feature type="domain" description="Histidine kinase" evidence="15">
    <location>
        <begin position="836"/>
        <end position="1052"/>
    </location>
</feature>
<dbReference type="PROSITE" id="PS01124">
    <property type="entry name" value="HTH_ARAC_FAMILY_2"/>
    <property type="match status" value="1"/>
</dbReference>
<dbReference type="PRINTS" id="PR00344">
    <property type="entry name" value="BCTRLSENSOR"/>
</dbReference>
<evidence type="ECO:0000256" key="3">
    <source>
        <dbReference type="ARBA" id="ARBA00022553"/>
    </source>
</evidence>
<evidence type="ECO:0000256" key="13">
    <source>
        <dbReference type="SAM" id="SignalP"/>
    </source>
</evidence>
<keyword evidence="13" id="KW-0732">Signal</keyword>
<dbReference type="OrthoDB" id="9809670at2"/>
<dbReference type="InterPro" id="IPR011006">
    <property type="entry name" value="CheY-like_superfamily"/>
</dbReference>
<evidence type="ECO:0000256" key="7">
    <source>
        <dbReference type="ARBA" id="ARBA00022840"/>
    </source>
</evidence>
<evidence type="ECO:0000256" key="1">
    <source>
        <dbReference type="ARBA" id="ARBA00000085"/>
    </source>
</evidence>
<dbReference type="FunFam" id="3.30.565.10:FF:000037">
    <property type="entry name" value="Hybrid sensor histidine kinase/response regulator"/>
    <property type="match status" value="1"/>
</dbReference>
<dbReference type="STRING" id="687842.ASU31_26115"/>
<dbReference type="InterPro" id="IPR009057">
    <property type="entry name" value="Homeodomain-like_sf"/>
</dbReference>
<evidence type="ECO:0000256" key="9">
    <source>
        <dbReference type="ARBA" id="ARBA00023015"/>
    </source>
</evidence>
<reference evidence="17 18" key="1">
    <citation type="submission" date="2015-11" db="EMBL/GenBank/DDBJ databases">
        <title>Sequence of Pedobacter ginsenosidimutans.</title>
        <authorList>
            <person name="Carson E."/>
            <person name="Keyser V."/>
            <person name="Newman J."/>
            <person name="Miller J."/>
        </authorList>
    </citation>
    <scope>NUCLEOTIDE SEQUENCE [LARGE SCALE GENOMIC DNA]</scope>
    <source>
        <strain evidence="17 18">KACC 14530</strain>
    </source>
</reference>
<dbReference type="PROSITE" id="PS50109">
    <property type="entry name" value="HIS_KIN"/>
    <property type="match status" value="1"/>
</dbReference>
<dbReference type="InterPro" id="IPR011110">
    <property type="entry name" value="Reg_prop"/>
</dbReference>
<evidence type="ECO:0000313" key="18">
    <source>
        <dbReference type="Proteomes" id="UP000051950"/>
    </source>
</evidence>
<evidence type="ECO:0000256" key="12">
    <source>
        <dbReference type="SAM" id="Phobius"/>
    </source>
</evidence>
<dbReference type="FunFam" id="2.60.40.10:FF:000791">
    <property type="entry name" value="Two-component system sensor histidine kinase/response regulator"/>
    <property type="match status" value="1"/>
</dbReference>
<feature type="domain" description="HTH araC/xylS-type" evidence="14">
    <location>
        <begin position="1248"/>
        <end position="1347"/>
    </location>
</feature>
<sequence>MMIAIRMFFSFCLIIISFHAAFAQSINDESVSKRWLTTKNYTIADGLPSKSTTATLQDKKGFIWVGTENGLCRFDGFNFKVFSKKIGDSTSITNNYINALCLDRQGRIWVATMDGLNLFDPLSETFKRFFHNEKKPGSLSNNKVWSILCDREETVWIGTDDGFNQYIPDRQQFRIYKPHPTRPGSMVGKSVNAIIQDDGNNLWLGNWSGGLNKFDKKSRLFTSFRQYHVNGEKNPNDIWSLSYASNGSIWVGTYWNGLFSFDVKSSKFSKIQHPENETYSVFSIMPLDDRSLLIGGSNGFYRYGILSKKWEKIGSIKNYANGESYKDVNGIVWINAVNGLYKIDHQRYNLKIKPLPFGNRGISSMLVGDSSIWFGTDNGLFKVERKSGKTQLFTKSQAANSLTSNNISDLYFDTNGILWILTENGFDSYDERKAVFTHHYHHSSIGNLFNEDVFRSILELDKGVYVLATDAGIKIFDRNKNKYQHFYNQPQNGLSINNNHAYVLCKASDGRIWVGTYGGGVNIFDRKTGSFTQVTTDNGLSSNVINKIFLDTKKNIWICTPDGLNMYNPRTKQFQGYSKREGFSSNIFKDIIEDSQGTIWLITENGISSLVPATSKVRNFDEADGFSVNAILGRNGDSIFVAGSKGYIAFHPKQVTLNEGSPKVYITDFMVFSKSVLPKQTGPLKENINTAKEIVLEYDQSVFSLEFVALNYADPMKIEYAYRLVGFDKKWNEVGNQRNATYTNLNPGVYRFEVKATNSDRAWNNEATTLIIRIRSPWYLTWWAYVIYTMLILLGAGIYISYRRKQEKLRYEIKIAHLESEKEKELNEKRSTFFTNISHEFRTPLTLIINPVKDLLHQDGRYLDTRNMNIIYRNAKRLLGLVDQLLRYSKVDAQGDTLKTSGVNIVELVKEVYLCFDHQAKSNRIDYSFHSSSAAIQIIADREKLEIVIFNLLSNAFKFTPEGGKIGIDIKENDADVTIEVKDSGCGISPEAQEKIFNRFYQEPAKNRSFGGGFGIGLYLVKTFVELHGGKINCLSDAHSGTTFHVQILKGGNYISSSTIDTDVEQDPGFFKALDQHGLEIAVEQHDELLLNDFVSEERKSILIIDDNEEIASYLRQIFAKEYHILQAWNGESGLSIIRELLPDVVISDVMMNGIGGIELCQKVKEDESICHIPIVLLTANTSEEVKLKGIESGADDFISKPFDKNLLMARIAGILRSKNSLQNYFYSEITLNPNSLKISAEYKDFLKNCISIVERHIDDPDFNIKTLAEELGMSRENLYKRIKSISGHSSNSFIRFIRLRKAAEIFISTENTIRQTMYSVGMNDIKYFREQFKKVFLMNPSEYIKKYRRVFSKTVSVNQDLKRKKI</sequence>
<dbReference type="InterPro" id="IPR036097">
    <property type="entry name" value="HisK_dim/P_sf"/>
</dbReference>
<keyword evidence="5" id="KW-0547">Nucleotide-binding</keyword>
<feature type="transmembrane region" description="Helical" evidence="12">
    <location>
        <begin position="782"/>
        <end position="802"/>
    </location>
</feature>
<evidence type="ECO:0000256" key="2">
    <source>
        <dbReference type="ARBA" id="ARBA00012438"/>
    </source>
</evidence>
<dbReference type="SUPFAM" id="SSF52172">
    <property type="entry name" value="CheY-like"/>
    <property type="match status" value="1"/>
</dbReference>
<dbReference type="InterPro" id="IPR018060">
    <property type="entry name" value="HTH_AraC"/>
</dbReference>
<dbReference type="Pfam" id="PF12833">
    <property type="entry name" value="HTH_18"/>
    <property type="match status" value="1"/>
</dbReference>
<dbReference type="CDD" id="cd00082">
    <property type="entry name" value="HisKA"/>
    <property type="match status" value="1"/>
</dbReference>
<dbReference type="InterPro" id="IPR005467">
    <property type="entry name" value="His_kinase_dom"/>
</dbReference>
<dbReference type="PANTHER" id="PTHR43547:SF2">
    <property type="entry name" value="HYBRID SIGNAL TRANSDUCTION HISTIDINE KINASE C"/>
    <property type="match status" value="1"/>
</dbReference>
<keyword evidence="18" id="KW-1185">Reference proteome</keyword>